<dbReference type="GO" id="GO:0016020">
    <property type="term" value="C:membrane"/>
    <property type="evidence" value="ECO:0007669"/>
    <property type="project" value="TreeGrafter"/>
</dbReference>
<feature type="domain" description="SSD" evidence="4">
    <location>
        <begin position="366"/>
        <end position="523"/>
    </location>
</feature>
<feature type="compositionally biased region" description="Basic and acidic residues" evidence="2">
    <location>
        <begin position="955"/>
        <end position="970"/>
    </location>
</feature>
<keyword evidence="6" id="KW-1185">Reference proteome</keyword>
<keyword evidence="3" id="KW-0472">Membrane</keyword>
<dbReference type="PANTHER" id="PTHR10796">
    <property type="entry name" value="PATCHED-RELATED"/>
    <property type="match status" value="1"/>
</dbReference>
<feature type="transmembrane region" description="Helical" evidence="3">
    <location>
        <begin position="591"/>
        <end position="608"/>
    </location>
</feature>
<keyword evidence="3" id="KW-0812">Transmembrane</keyword>
<comment type="caution">
    <text evidence="5">The sequence shown here is derived from an EMBL/GenBank/DDBJ whole genome shotgun (WGS) entry which is preliminary data.</text>
</comment>
<dbReference type="InterPro" id="IPR053958">
    <property type="entry name" value="HMGCR/SNAP/NPC1-like_SSD"/>
</dbReference>
<dbReference type="EMBL" id="BDSP01000252">
    <property type="protein sequence ID" value="GAX26930.1"/>
    <property type="molecule type" value="Genomic_DNA"/>
</dbReference>
<comment type="similarity">
    <text evidence="1">Belongs to the patched family.</text>
</comment>
<name>A0A1Z5KKT3_FISSO</name>
<feature type="transmembrane region" description="Helical" evidence="3">
    <location>
        <begin position="796"/>
        <end position="815"/>
    </location>
</feature>
<dbReference type="InterPro" id="IPR000731">
    <property type="entry name" value="SSD"/>
</dbReference>
<dbReference type="PANTHER" id="PTHR10796:SF92">
    <property type="entry name" value="PATCHED-RELATED, ISOFORM A"/>
    <property type="match status" value="1"/>
</dbReference>
<feature type="transmembrane region" description="Helical" evidence="3">
    <location>
        <begin position="363"/>
        <end position="386"/>
    </location>
</feature>
<dbReference type="InterPro" id="IPR051697">
    <property type="entry name" value="Patched_domain-protein"/>
</dbReference>
<feature type="transmembrane region" description="Helical" evidence="3">
    <location>
        <begin position="891"/>
        <end position="910"/>
    </location>
</feature>
<dbReference type="Proteomes" id="UP000198406">
    <property type="component" value="Unassembled WGS sequence"/>
</dbReference>
<evidence type="ECO:0000256" key="1">
    <source>
        <dbReference type="ARBA" id="ARBA00005585"/>
    </source>
</evidence>
<organism evidence="5 6">
    <name type="scientific">Fistulifera solaris</name>
    <name type="common">Oleaginous diatom</name>
    <dbReference type="NCBI Taxonomy" id="1519565"/>
    <lineage>
        <taxon>Eukaryota</taxon>
        <taxon>Sar</taxon>
        <taxon>Stramenopiles</taxon>
        <taxon>Ochrophyta</taxon>
        <taxon>Bacillariophyta</taxon>
        <taxon>Bacillariophyceae</taxon>
        <taxon>Bacillariophycidae</taxon>
        <taxon>Naviculales</taxon>
        <taxon>Naviculaceae</taxon>
        <taxon>Fistulifera</taxon>
    </lineage>
</organism>
<accession>A0A1Z5KKT3</accession>
<feature type="transmembrane region" description="Helical" evidence="3">
    <location>
        <begin position="822"/>
        <end position="843"/>
    </location>
</feature>
<protein>
    <recommendedName>
        <fullName evidence="4">SSD domain-containing protein</fullName>
    </recommendedName>
</protein>
<feature type="region of interest" description="Disordered" evidence="2">
    <location>
        <begin position="955"/>
        <end position="982"/>
    </location>
</feature>
<dbReference type="SUPFAM" id="SSF82866">
    <property type="entry name" value="Multidrug efflux transporter AcrB transmembrane domain"/>
    <property type="match status" value="2"/>
</dbReference>
<evidence type="ECO:0000256" key="2">
    <source>
        <dbReference type="SAM" id="MobiDB-lite"/>
    </source>
</evidence>
<feature type="transmembrane region" description="Helical" evidence="3">
    <location>
        <begin position="501"/>
        <end position="523"/>
    </location>
</feature>
<sequence length="982" mass="110193">MGIIEQSNNDENEIDAAIEYQASYQCTSTDEADGDIASQSMSKLDEEKASAYTQNEVNKMVASDCEASSLAQGFATSKHGDGSEDDLALEYQNSLGGKPLTCSQKWTKFVLRTQVPLHRFLHFVTSRSARNPRKTVVGMTLLALIIMGIGLSTNFKIDVDEDSLWTPRGSHAAIDQKWIKEESGFKPEPRWFVLLFHFEGQNVLGQSQVQRMFDVLDGIRAVEGYDEMCEASDFIDVNGVRTCEINGPPQIWNTSSAFFQSNVTSDEEAIEGLSVRFMSDLFPVVEELFYGYPQRDENDLLTSVTSYSIFIHFPHVDLAEDVEEKALDVVLDFQQKWKDDPESNLYVEVAAERSFPDEFTRAIIADIPLVPVVFFLMSSFTCVVFFKRHKVQSRTMLGLSAVVGVLLSMCFSYGMLFIFGVPFTSITQMLPFIIFGIGMDDSFIVIGAYTRADPRKSAVERIEESIDLVGVSITMTSLTSALAFAIGCTSTVPAVYWVCLYASPAVVMVYFYQLTFFVGCIVLDQQRIDQQRRDCCVWQTVPASEKEDQENEEGCEEATQNSSEGSYVDEFFIDRFMLPYAEFLLRPMVKVMVLIAFAAFSVLCALSATKLRQDFKFKDVLPSDSYITPFIQGRQDYTARSHLLTYVYFRDVNQSDPVIQEQMIEYVDDLVEMEAITGPPDLFWLRELGLYVDNFTLHEYSFDEQLDSFLSVKIINKVFGNDVLRDSEDNIIASRCLIDMGNLDADDIKGQIEALEDQERITNEQPVNEGKARKAFFTYSRAYNIWEFYATSVSQLTSSAVTGVIAVSLVTVFMIPHYTSVFVVFPVMCVLYIDMLGVMQWAGVAINPVSYVALSMSIGLIVDFLMHVLLRYYESEGNRREKVIETLTSMGSSIMLGGITTFLGTVPLVFSTSEIFYIIFVAFMALVLLGVSHGIILLPVILSLVGTEERVSTKATRTKDPAALDNKTPHPEPLSDAEGHAQ</sequence>
<dbReference type="PROSITE" id="PS50156">
    <property type="entry name" value="SSD"/>
    <property type="match status" value="1"/>
</dbReference>
<feature type="transmembrane region" description="Helical" evidence="3">
    <location>
        <begin position="429"/>
        <end position="449"/>
    </location>
</feature>
<dbReference type="OrthoDB" id="190529at2759"/>
<feature type="transmembrane region" description="Helical" evidence="3">
    <location>
        <begin position="849"/>
        <end position="870"/>
    </location>
</feature>
<dbReference type="InParanoid" id="A0A1Z5KKT3"/>
<proteinExistence type="inferred from homology"/>
<evidence type="ECO:0000259" key="4">
    <source>
        <dbReference type="PROSITE" id="PS50156"/>
    </source>
</evidence>
<feature type="transmembrane region" description="Helical" evidence="3">
    <location>
        <begin position="469"/>
        <end position="495"/>
    </location>
</feature>
<reference evidence="5 6" key="1">
    <citation type="journal article" date="2015" name="Plant Cell">
        <title>Oil accumulation by the oleaginous diatom Fistulifera solaris as revealed by the genome and transcriptome.</title>
        <authorList>
            <person name="Tanaka T."/>
            <person name="Maeda Y."/>
            <person name="Veluchamy A."/>
            <person name="Tanaka M."/>
            <person name="Abida H."/>
            <person name="Marechal E."/>
            <person name="Bowler C."/>
            <person name="Muto M."/>
            <person name="Sunaga Y."/>
            <person name="Tanaka M."/>
            <person name="Yoshino T."/>
            <person name="Taniguchi T."/>
            <person name="Fukuda Y."/>
            <person name="Nemoto M."/>
            <person name="Matsumoto M."/>
            <person name="Wong P.S."/>
            <person name="Aburatani S."/>
            <person name="Fujibuchi W."/>
        </authorList>
    </citation>
    <scope>NUCLEOTIDE SEQUENCE [LARGE SCALE GENOMIC DNA]</scope>
    <source>
        <strain evidence="5 6">JPCC DA0580</strain>
    </source>
</reference>
<evidence type="ECO:0000313" key="6">
    <source>
        <dbReference type="Proteomes" id="UP000198406"/>
    </source>
</evidence>
<gene>
    <name evidence="5" type="ORF">FisN_9Lh232</name>
</gene>
<dbReference type="AlphaFoldDB" id="A0A1Z5KKT3"/>
<dbReference type="Pfam" id="PF12349">
    <property type="entry name" value="Sterol-sensing"/>
    <property type="match status" value="1"/>
</dbReference>
<feature type="transmembrane region" description="Helical" evidence="3">
    <location>
        <begin position="398"/>
        <end position="423"/>
    </location>
</feature>
<evidence type="ECO:0000313" key="5">
    <source>
        <dbReference type="EMBL" id="GAX26930.1"/>
    </source>
</evidence>
<keyword evidence="3" id="KW-1133">Transmembrane helix</keyword>
<dbReference type="Gene3D" id="1.20.1640.10">
    <property type="entry name" value="Multidrug efflux transporter AcrB transmembrane domain"/>
    <property type="match status" value="2"/>
</dbReference>
<evidence type="ECO:0000256" key="3">
    <source>
        <dbReference type="SAM" id="Phobius"/>
    </source>
</evidence>
<feature type="transmembrane region" description="Helical" evidence="3">
    <location>
        <begin position="916"/>
        <end position="945"/>
    </location>
</feature>